<keyword evidence="3" id="KW-1185">Reference proteome</keyword>
<evidence type="ECO:0000313" key="2">
    <source>
        <dbReference type="EMBL" id="MDP9862021.1"/>
    </source>
</evidence>
<dbReference type="EMBL" id="JAUSRB010000001">
    <property type="protein sequence ID" value="MDP9862021.1"/>
    <property type="molecule type" value="Genomic_DNA"/>
</dbReference>
<keyword evidence="1" id="KW-1133">Transmembrane helix</keyword>
<keyword evidence="1" id="KW-0472">Membrane</keyword>
<protein>
    <recommendedName>
        <fullName evidence="4">DUF3995 domain-containing protein</fullName>
    </recommendedName>
</protein>
<reference evidence="2 3" key="1">
    <citation type="submission" date="2023-07" db="EMBL/GenBank/DDBJ databases">
        <title>Sequencing the genomes of 1000 actinobacteria strains.</title>
        <authorList>
            <person name="Klenk H.-P."/>
        </authorList>
    </citation>
    <scope>NUCLEOTIDE SEQUENCE [LARGE SCALE GENOMIC DNA]</scope>
    <source>
        <strain evidence="2 3">DSM 44109</strain>
    </source>
</reference>
<gene>
    <name evidence="2" type="ORF">J2S55_001280</name>
</gene>
<organism evidence="2 3">
    <name type="scientific">Streptosporangium brasiliense</name>
    <dbReference type="NCBI Taxonomy" id="47480"/>
    <lineage>
        <taxon>Bacteria</taxon>
        <taxon>Bacillati</taxon>
        <taxon>Actinomycetota</taxon>
        <taxon>Actinomycetes</taxon>
        <taxon>Streptosporangiales</taxon>
        <taxon>Streptosporangiaceae</taxon>
        <taxon>Streptosporangium</taxon>
    </lineage>
</organism>
<dbReference type="Proteomes" id="UP001230426">
    <property type="component" value="Unassembled WGS sequence"/>
</dbReference>
<feature type="transmembrane region" description="Helical" evidence="1">
    <location>
        <begin position="74"/>
        <end position="96"/>
    </location>
</feature>
<evidence type="ECO:0000256" key="1">
    <source>
        <dbReference type="SAM" id="Phobius"/>
    </source>
</evidence>
<evidence type="ECO:0000313" key="3">
    <source>
        <dbReference type="Proteomes" id="UP001230426"/>
    </source>
</evidence>
<sequence length="193" mass="20535">MTSALATPAIMTKLHGRTAAGVPRWVVRAAYAAALTALPSGIWRIAAMNFGVPLVEHGAPPPGGHAPTMFDAQWWYIIGLSVVSEAVAFLTVGLVAEWGEVWPRWIPGLGGRRVPVLAAVVPAGIGAVVLLVFPYALIMSLLGMKINGEPDGLIVNGWQTVVFYLTYAPLALWGPLLAVVTAHYYRRRTGGSI</sequence>
<comment type="caution">
    <text evidence="2">The sequence shown here is derived from an EMBL/GenBank/DDBJ whole genome shotgun (WGS) entry which is preliminary data.</text>
</comment>
<proteinExistence type="predicted"/>
<keyword evidence="1" id="KW-0812">Transmembrane</keyword>
<feature type="transmembrane region" description="Helical" evidence="1">
    <location>
        <begin position="116"/>
        <end position="142"/>
    </location>
</feature>
<name>A0ABT9QYG1_9ACTN</name>
<evidence type="ECO:0008006" key="4">
    <source>
        <dbReference type="Google" id="ProtNLM"/>
    </source>
</evidence>
<feature type="transmembrane region" description="Helical" evidence="1">
    <location>
        <begin position="162"/>
        <end position="185"/>
    </location>
</feature>
<dbReference type="RefSeq" id="WP_306857997.1">
    <property type="nucleotide sequence ID" value="NZ_JAUSRB010000001.1"/>
</dbReference>
<accession>A0ABT9QYG1</accession>